<dbReference type="AlphaFoldDB" id="A0AAV2BKI5"/>
<organism evidence="2 3">
    <name type="scientific">Larinioides sclopetarius</name>
    <dbReference type="NCBI Taxonomy" id="280406"/>
    <lineage>
        <taxon>Eukaryota</taxon>
        <taxon>Metazoa</taxon>
        <taxon>Ecdysozoa</taxon>
        <taxon>Arthropoda</taxon>
        <taxon>Chelicerata</taxon>
        <taxon>Arachnida</taxon>
        <taxon>Araneae</taxon>
        <taxon>Araneomorphae</taxon>
        <taxon>Entelegynae</taxon>
        <taxon>Araneoidea</taxon>
        <taxon>Araneidae</taxon>
        <taxon>Larinioides</taxon>
    </lineage>
</organism>
<comment type="caution">
    <text evidence="2">The sequence shown here is derived from an EMBL/GenBank/DDBJ whole genome shotgun (WGS) entry which is preliminary data.</text>
</comment>
<gene>
    <name evidence="2" type="ORF">LARSCL_LOCUS19919</name>
</gene>
<proteinExistence type="predicted"/>
<evidence type="ECO:0000313" key="2">
    <source>
        <dbReference type="EMBL" id="CAL1296771.1"/>
    </source>
</evidence>
<keyword evidence="3" id="KW-1185">Reference proteome</keyword>
<evidence type="ECO:0000313" key="3">
    <source>
        <dbReference type="Proteomes" id="UP001497382"/>
    </source>
</evidence>
<keyword evidence="1" id="KW-0732">Signal</keyword>
<sequence length="281" mass="31964">MKFLILFAVVVFFGSVDCGDQECFRDVFKECVKQSPPGKEIQLCDEVKFQIDCVARISAKCDMDFKETAEAVKEAAQRVCGGGDTQKFLLGAVYCADIDCYNRKVTSCAQRVLDNLETEPDSCPIVLQQSKCVLSAAIDCQMGFIMKAQKADLFLRRVCSGEFKPFEDNKQCFGAAFREHVCHTPIEKIMSNKTTRKEVLKAQKEACTQVYWFQRCIISRVEEHCGEPKQDIFYIVFNPLFDLYLAYCKDVLIPADENSDHYLTFGLPSIFELIVDVSHYD</sequence>
<accession>A0AAV2BKI5</accession>
<dbReference type="Proteomes" id="UP001497382">
    <property type="component" value="Unassembled WGS sequence"/>
</dbReference>
<reference evidence="2 3" key="1">
    <citation type="submission" date="2024-04" db="EMBL/GenBank/DDBJ databases">
        <authorList>
            <person name="Rising A."/>
            <person name="Reimegard J."/>
            <person name="Sonavane S."/>
            <person name="Akerstrom W."/>
            <person name="Nylinder S."/>
            <person name="Hedman E."/>
            <person name="Kallberg Y."/>
        </authorList>
    </citation>
    <scope>NUCLEOTIDE SEQUENCE [LARGE SCALE GENOMIC DNA]</scope>
</reference>
<feature type="signal peptide" evidence="1">
    <location>
        <begin position="1"/>
        <end position="18"/>
    </location>
</feature>
<evidence type="ECO:0000256" key="1">
    <source>
        <dbReference type="SAM" id="SignalP"/>
    </source>
</evidence>
<name>A0AAV2BKI5_9ARAC</name>
<dbReference type="EMBL" id="CAXIEN010000403">
    <property type="protein sequence ID" value="CAL1296771.1"/>
    <property type="molecule type" value="Genomic_DNA"/>
</dbReference>
<feature type="chain" id="PRO_5043584367" evidence="1">
    <location>
        <begin position="19"/>
        <end position="281"/>
    </location>
</feature>
<protein>
    <submittedName>
        <fullName evidence="2">Uncharacterized protein</fullName>
    </submittedName>
</protein>